<dbReference type="InterPro" id="IPR016181">
    <property type="entry name" value="Acyl_CoA_acyltransferase"/>
</dbReference>
<evidence type="ECO:0000259" key="3">
    <source>
        <dbReference type="PROSITE" id="PS51186"/>
    </source>
</evidence>
<evidence type="ECO:0000313" key="5">
    <source>
        <dbReference type="Proteomes" id="UP001431449"/>
    </source>
</evidence>
<dbReference type="EMBL" id="JALNMH010000020">
    <property type="protein sequence ID" value="MCK7595516.1"/>
    <property type="molecule type" value="Genomic_DNA"/>
</dbReference>
<accession>A0ABT0GLX3</accession>
<dbReference type="RefSeq" id="WP_248211515.1">
    <property type="nucleotide sequence ID" value="NZ_JALNMH010000020.1"/>
</dbReference>
<keyword evidence="2" id="KW-0012">Acyltransferase</keyword>
<dbReference type="Proteomes" id="UP001431449">
    <property type="component" value="Unassembled WGS sequence"/>
</dbReference>
<evidence type="ECO:0000256" key="1">
    <source>
        <dbReference type="ARBA" id="ARBA00022679"/>
    </source>
</evidence>
<dbReference type="PANTHER" id="PTHR43877:SF1">
    <property type="entry name" value="ACETYLTRANSFERASE"/>
    <property type="match status" value="1"/>
</dbReference>
<protein>
    <submittedName>
        <fullName evidence="4">GNAT family N-acetyltransferase</fullName>
    </submittedName>
</protein>
<comment type="caution">
    <text evidence="4">The sequence shown here is derived from an EMBL/GenBank/DDBJ whole genome shotgun (WGS) entry which is preliminary data.</text>
</comment>
<dbReference type="PANTHER" id="PTHR43877">
    <property type="entry name" value="AMINOALKYLPHOSPHONATE N-ACETYLTRANSFERASE-RELATED-RELATED"/>
    <property type="match status" value="1"/>
</dbReference>
<dbReference type="InterPro" id="IPR050832">
    <property type="entry name" value="Bact_Acetyltransf"/>
</dbReference>
<sequence>MSGPAVILREARVDDAEAMVAVHYASVRAIDREHYPRTVLAAWSPEPDARRMDWMRGLLESGRFAAFVAERGEDVAGFALCEASEGFLQALYVHPDRTGGGVGRSLLAACEKAMREHGNSTARVLASRNAVGFYRAAGYRELGAASQPLADGSLLACVEMSRALRA</sequence>
<name>A0ABT0GLX3_9GAMM</name>
<evidence type="ECO:0000313" key="4">
    <source>
        <dbReference type="EMBL" id="MCK7595516.1"/>
    </source>
</evidence>
<dbReference type="InterPro" id="IPR000182">
    <property type="entry name" value="GNAT_dom"/>
</dbReference>
<keyword evidence="5" id="KW-1185">Reference proteome</keyword>
<dbReference type="CDD" id="cd04301">
    <property type="entry name" value="NAT_SF"/>
    <property type="match status" value="1"/>
</dbReference>
<dbReference type="Gene3D" id="3.40.630.30">
    <property type="match status" value="1"/>
</dbReference>
<feature type="domain" description="N-acetyltransferase" evidence="3">
    <location>
        <begin position="22"/>
        <end position="165"/>
    </location>
</feature>
<dbReference type="PROSITE" id="PS51186">
    <property type="entry name" value="GNAT"/>
    <property type="match status" value="1"/>
</dbReference>
<dbReference type="Pfam" id="PF13673">
    <property type="entry name" value="Acetyltransf_10"/>
    <property type="match status" value="1"/>
</dbReference>
<dbReference type="SUPFAM" id="SSF55729">
    <property type="entry name" value="Acyl-CoA N-acyltransferases (Nat)"/>
    <property type="match status" value="1"/>
</dbReference>
<keyword evidence="1" id="KW-0808">Transferase</keyword>
<reference evidence="4" key="1">
    <citation type="submission" date="2022-04" db="EMBL/GenBank/DDBJ databases">
        <title>Lysobacter sp. CAU 1642 isolated from sea sand.</title>
        <authorList>
            <person name="Kim W."/>
        </authorList>
    </citation>
    <scope>NUCLEOTIDE SEQUENCE</scope>
    <source>
        <strain evidence="4">CAU 1642</strain>
    </source>
</reference>
<proteinExistence type="predicted"/>
<gene>
    <name evidence="4" type="ORF">M0G41_17815</name>
</gene>
<evidence type="ECO:0000256" key="2">
    <source>
        <dbReference type="ARBA" id="ARBA00023315"/>
    </source>
</evidence>
<organism evidence="4 5">
    <name type="scientific">Pseudomarimonas salicorniae</name>
    <dbReference type="NCBI Taxonomy" id="2933270"/>
    <lineage>
        <taxon>Bacteria</taxon>
        <taxon>Pseudomonadati</taxon>
        <taxon>Pseudomonadota</taxon>
        <taxon>Gammaproteobacteria</taxon>
        <taxon>Lysobacterales</taxon>
        <taxon>Lysobacteraceae</taxon>
        <taxon>Pseudomarimonas</taxon>
    </lineage>
</organism>